<reference evidence="1" key="1">
    <citation type="submission" date="2022-08" db="EMBL/GenBank/DDBJ databases">
        <title>Genomic Encyclopedia of Type Strains, Phase V (KMG-V): Genome sequencing to study the core and pangenomes of soil and plant-associated prokaryotes.</title>
        <authorList>
            <person name="Whitman W."/>
        </authorList>
    </citation>
    <scope>NUCLEOTIDE SEQUENCE</scope>
    <source>
        <strain evidence="1">SP3002</strain>
    </source>
</reference>
<dbReference type="EMBL" id="JANTZM010000001">
    <property type="protein sequence ID" value="MCS4156104.1"/>
    <property type="molecule type" value="Genomic_DNA"/>
</dbReference>
<sequence>MRPRLDPASVKNSGPVGVFFVGTLCRYSRRVKGDL</sequence>
<name>A0AAW5P333_9BACT</name>
<organism evidence="1 2">
    <name type="scientific">Salinibacter ruber</name>
    <dbReference type="NCBI Taxonomy" id="146919"/>
    <lineage>
        <taxon>Bacteria</taxon>
        <taxon>Pseudomonadati</taxon>
        <taxon>Rhodothermota</taxon>
        <taxon>Rhodothermia</taxon>
        <taxon>Rhodothermales</taxon>
        <taxon>Salinibacteraceae</taxon>
        <taxon>Salinibacter</taxon>
    </lineage>
</organism>
<evidence type="ECO:0000313" key="1">
    <source>
        <dbReference type="EMBL" id="MCS4156104.1"/>
    </source>
</evidence>
<dbReference type="Proteomes" id="UP001155110">
    <property type="component" value="Unassembled WGS sequence"/>
</dbReference>
<gene>
    <name evidence="1" type="ORF">GGP99_000035</name>
</gene>
<protein>
    <submittedName>
        <fullName evidence="1">Uncharacterized protein</fullName>
    </submittedName>
</protein>
<proteinExistence type="predicted"/>
<evidence type="ECO:0000313" key="2">
    <source>
        <dbReference type="Proteomes" id="UP001155110"/>
    </source>
</evidence>
<dbReference type="AlphaFoldDB" id="A0AAW5P333"/>
<comment type="caution">
    <text evidence="1">The sequence shown here is derived from an EMBL/GenBank/DDBJ whole genome shotgun (WGS) entry which is preliminary data.</text>
</comment>
<accession>A0AAW5P333</accession>